<keyword evidence="2" id="KW-1185">Reference proteome</keyword>
<dbReference type="AlphaFoldDB" id="A0A3N1CYF6"/>
<proteinExistence type="predicted"/>
<dbReference type="EMBL" id="RJKE01000001">
    <property type="protein sequence ID" value="ROO86266.1"/>
    <property type="molecule type" value="Genomic_DNA"/>
</dbReference>
<comment type="caution">
    <text evidence="1">The sequence shown here is derived from an EMBL/GenBank/DDBJ whole genome shotgun (WGS) entry which is preliminary data.</text>
</comment>
<gene>
    <name evidence="1" type="ORF">EDD29_3829</name>
</gene>
<sequence>MAYELRAVLASGDVLSGRAEAPGTLGQGLALLPVTDRLRDAFGGAAALGFWDLPDGLAAELARWSIDGPVAYVEAEYFGGTGAQRAVVWQAGRLEWGPVHVAEGERFPVEGSPISQALRRLGAVRGTEFDEFAAVGLGRHRWTSGWIGADPVEGA</sequence>
<reference evidence="1 2" key="1">
    <citation type="submission" date="2018-11" db="EMBL/GenBank/DDBJ databases">
        <title>Sequencing the genomes of 1000 actinobacteria strains.</title>
        <authorList>
            <person name="Klenk H.-P."/>
        </authorList>
    </citation>
    <scope>NUCLEOTIDE SEQUENCE [LARGE SCALE GENOMIC DNA]</scope>
    <source>
        <strain evidence="1 2">DSM 44254</strain>
    </source>
</reference>
<protein>
    <submittedName>
        <fullName evidence="1">Uncharacterized protein</fullName>
    </submittedName>
</protein>
<organism evidence="1 2">
    <name type="scientific">Actinocorallia herbida</name>
    <dbReference type="NCBI Taxonomy" id="58109"/>
    <lineage>
        <taxon>Bacteria</taxon>
        <taxon>Bacillati</taxon>
        <taxon>Actinomycetota</taxon>
        <taxon>Actinomycetes</taxon>
        <taxon>Streptosporangiales</taxon>
        <taxon>Thermomonosporaceae</taxon>
        <taxon>Actinocorallia</taxon>
    </lineage>
</organism>
<dbReference type="Proteomes" id="UP000272400">
    <property type="component" value="Unassembled WGS sequence"/>
</dbReference>
<dbReference type="OrthoDB" id="185939at2"/>
<evidence type="ECO:0000313" key="2">
    <source>
        <dbReference type="Proteomes" id="UP000272400"/>
    </source>
</evidence>
<evidence type="ECO:0000313" key="1">
    <source>
        <dbReference type="EMBL" id="ROO86266.1"/>
    </source>
</evidence>
<name>A0A3N1CYF6_9ACTN</name>
<accession>A0A3N1CYF6</accession>
<dbReference type="RefSeq" id="WP_123665683.1">
    <property type="nucleotide sequence ID" value="NZ_RJKE01000001.1"/>
</dbReference>